<dbReference type="GeneID" id="74946596"/>
<dbReference type="Pfam" id="PF00953">
    <property type="entry name" value="Glycos_transf_4"/>
    <property type="match status" value="1"/>
</dbReference>
<dbReference type="STRING" id="926571.NVIE_013370"/>
<dbReference type="AlphaFoldDB" id="A0A060HG28"/>
<dbReference type="InterPro" id="IPR000715">
    <property type="entry name" value="Glycosyl_transferase_4"/>
</dbReference>
<dbReference type="EMBL" id="CP007536">
    <property type="protein sequence ID" value="AIC15574.1"/>
    <property type="molecule type" value="Genomic_DNA"/>
</dbReference>
<protein>
    <submittedName>
        <fullName evidence="8">Putative glycosyl transferase, family 4</fullName>
    </submittedName>
</protein>
<dbReference type="GO" id="GO:0005886">
    <property type="term" value="C:plasma membrane"/>
    <property type="evidence" value="ECO:0007669"/>
    <property type="project" value="UniProtKB-SubCell"/>
</dbReference>
<dbReference type="Proteomes" id="UP000027093">
    <property type="component" value="Chromosome"/>
</dbReference>
<keyword evidence="6 7" id="KW-0472">Membrane</keyword>
<organism evidence="8 9">
    <name type="scientific">Nitrososphaera viennensis EN76</name>
    <dbReference type="NCBI Taxonomy" id="926571"/>
    <lineage>
        <taxon>Archaea</taxon>
        <taxon>Nitrososphaerota</taxon>
        <taxon>Nitrososphaeria</taxon>
        <taxon>Nitrososphaerales</taxon>
        <taxon>Nitrososphaeraceae</taxon>
        <taxon>Nitrososphaera</taxon>
    </lineage>
</organism>
<dbReference type="GO" id="GO:0044038">
    <property type="term" value="P:cell wall macromolecule biosynthetic process"/>
    <property type="evidence" value="ECO:0007669"/>
    <property type="project" value="TreeGrafter"/>
</dbReference>
<evidence type="ECO:0000256" key="1">
    <source>
        <dbReference type="ARBA" id="ARBA00004651"/>
    </source>
</evidence>
<evidence type="ECO:0000256" key="4">
    <source>
        <dbReference type="ARBA" id="ARBA00022692"/>
    </source>
</evidence>
<accession>A0A060HG28</accession>
<feature type="transmembrane region" description="Helical" evidence="7">
    <location>
        <begin position="79"/>
        <end position="97"/>
    </location>
</feature>
<feature type="transmembrane region" description="Helical" evidence="7">
    <location>
        <begin position="239"/>
        <end position="259"/>
    </location>
</feature>
<evidence type="ECO:0000313" key="8">
    <source>
        <dbReference type="EMBL" id="AIC15574.1"/>
    </source>
</evidence>
<feature type="transmembrane region" description="Helical" evidence="7">
    <location>
        <begin position="312"/>
        <end position="333"/>
    </location>
</feature>
<gene>
    <name evidence="8" type="ORF">NVIE_013370</name>
</gene>
<dbReference type="PANTHER" id="PTHR22926:SF3">
    <property type="entry name" value="UNDECAPRENYL-PHOSPHATE ALPHA-N-ACETYLGLUCOSAMINYL 1-PHOSPHATE TRANSFERASE"/>
    <property type="match status" value="1"/>
</dbReference>
<feature type="transmembrane region" description="Helical" evidence="7">
    <location>
        <begin position="162"/>
        <end position="184"/>
    </location>
</feature>
<feature type="transmembrane region" description="Helical" evidence="7">
    <location>
        <begin position="132"/>
        <end position="150"/>
    </location>
</feature>
<dbReference type="RefSeq" id="WP_227717509.1">
    <property type="nucleotide sequence ID" value="NZ_CP007536.1"/>
</dbReference>
<evidence type="ECO:0000256" key="2">
    <source>
        <dbReference type="ARBA" id="ARBA00022475"/>
    </source>
</evidence>
<name>A0A060HG28_9ARCH</name>
<evidence type="ECO:0000256" key="7">
    <source>
        <dbReference type="SAM" id="Phobius"/>
    </source>
</evidence>
<keyword evidence="9" id="KW-1185">Reference proteome</keyword>
<feature type="transmembrane region" description="Helical" evidence="7">
    <location>
        <begin position="190"/>
        <end position="207"/>
    </location>
</feature>
<keyword evidence="2" id="KW-1003">Cell membrane</keyword>
<dbReference type="HOGENOM" id="CLU_023982_4_0_2"/>
<keyword evidence="3 8" id="KW-0808">Transferase</keyword>
<reference evidence="8 9" key="1">
    <citation type="journal article" date="2014" name="Int. J. Syst. Evol. Microbiol.">
        <title>Nitrososphaera viennensis gen. nov., sp. nov., an aerobic and mesophilic, ammonia-oxidizing archaeon from soil and a member of the archaeal phylum Thaumarchaeota.</title>
        <authorList>
            <person name="Stieglmeier M."/>
            <person name="Klingl A."/>
            <person name="Alves R.J."/>
            <person name="Rittmann S.K."/>
            <person name="Melcher M."/>
            <person name="Leisch N."/>
            <person name="Schleper C."/>
        </authorList>
    </citation>
    <scope>NUCLEOTIDE SEQUENCE [LARGE SCALE GENOMIC DNA]</scope>
    <source>
        <strain evidence="8">EN76</strain>
    </source>
</reference>
<dbReference type="PANTHER" id="PTHR22926">
    <property type="entry name" value="PHOSPHO-N-ACETYLMURAMOYL-PENTAPEPTIDE-TRANSFERASE"/>
    <property type="match status" value="1"/>
</dbReference>
<evidence type="ECO:0000313" key="9">
    <source>
        <dbReference type="Proteomes" id="UP000027093"/>
    </source>
</evidence>
<feature type="transmembrane region" description="Helical" evidence="7">
    <location>
        <begin position="12"/>
        <end position="32"/>
    </location>
</feature>
<keyword evidence="5 7" id="KW-1133">Transmembrane helix</keyword>
<dbReference type="GO" id="GO:0016780">
    <property type="term" value="F:phosphotransferase activity, for other substituted phosphate groups"/>
    <property type="evidence" value="ECO:0007669"/>
    <property type="project" value="InterPro"/>
</dbReference>
<evidence type="ECO:0000256" key="3">
    <source>
        <dbReference type="ARBA" id="ARBA00022679"/>
    </source>
</evidence>
<evidence type="ECO:0000256" key="6">
    <source>
        <dbReference type="ARBA" id="ARBA00023136"/>
    </source>
</evidence>
<proteinExistence type="predicted"/>
<comment type="subcellular location">
    <subcellularLocation>
        <location evidence="1">Cell membrane</location>
        <topology evidence="1">Multi-pass membrane protein</topology>
    </subcellularLocation>
</comment>
<dbReference type="KEGG" id="nvn:NVIE_013370"/>
<dbReference type="GO" id="GO:0071555">
    <property type="term" value="P:cell wall organization"/>
    <property type="evidence" value="ECO:0007669"/>
    <property type="project" value="TreeGrafter"/>
</dbReference>
<feature type="transmembrane region" description="Helical" evidence="7">
    <location>
        <begin position="109"/>
        <end position="126"/>
    </location>
</feature>
<keyword evidence="4 7" id="KW-0812">Transmembrane</keyword>
<evidence type="ECO:0000256" key="5">
    <source>
        <dbReference type="ARBA" id="ARBA00022989"/>
    </source>
</evidence>
<sequence>MTAATGYEALAYAAIVSAISFLAVYFMMPFAIRSLVARGSVVQDYHKPGKPLVPRPAGPVLMAGIAAAELVLFAVTMNYAVLAVLAATAIAFAVGYVDDKKVMPGWFKPAALLAAAVPIIVLGAHASSLNLVFGSVFIPLLYIPLILVIMPIAGNTVNSIDVLNGVASGFVAIATVPLLGAIAIFGSTDVFLAGLPLLFASLAFFKFHKYPSKIFPGDSGTLLLGAMYGALAIAGRAEIIGVVALLPAVVNSFLFLSSVKRIVEHRQVKARPVALLDDYKLAASSDRAAPATLVRLILADGPLSEKEVAQKIFWLSMFSALLAFATIAIQYYFMVVVR</sequence>